<comment type="subcellular location">
    <subcellularLocation>
        <location evidence="11">Cell inner membrane</location>
        <topology evidence="11">Single-pass membrane protein</topology>
    </subcellularLocation>
</comment>
<evidence type="ECO:0000256" key="3">
    <source>
        <dbReference type="ARBA" id="ARBA00022676"/>
    </source>
</evidence>
<evidence type="ECO:0000256" key="2">
    <source>
        <dbReference type="ARBA" id="ARBA00022519"/>
    </source>
</evidence>
<evidence type="ECO:0000256" key="7">
    <source>
        <dbReference type="ARBA" id="ARBA00022984"/>
    </source>
</evidence>
<keyword evidence="2 11" id="KW-0997">Cell inner membrane</keyword>
<dbReference type="EC" id="2.4.99.28" evidence="11"/>
<reference evidence="13 14" key="1">
    <citation type="submission" date="2023-12" db="EMBL/GenBank/DDBJ databases">
        <title>Thiobacillus sedimentum sp. nov., a chemolithoautotrophic sulfur-oxidizing bacterium isolated from freshwater sediment.</title>
        <authorList>
            <person name="Luo J."/>
            <person name="Dai C."/>
        </authorList>
    </citation>
    <scope>NUCLEOTIDE SEQUENCE [LARGE SCALE GENOMIC DNA]</scope>
    <source>
        <strain evidence="13 14">SCUT-2</strain>
    </source>
</reference>
<dbReference type="NCBIfam" id="TIGR02070">
    <property type="entry name" value="mono_pep_trsgly"/>
    <property type="match status" value="1"/>
</dbReference>
<dbReference type="Proteomes" id="UP001334732">
    <property type="component" value="Chromosome"/>
</dbReference>
<protein>
    <recommendedName>
        <fullName evidence="11">Biosynthetic peptidoglycan transglycosylase</fullName>
        <ecNumber evidence="11">2.4.99.28</ecNumber>
    </recommendedName>
    <alternativeName>
        <fullName evidence="11">Glycan polymerase</fullName>
    </alternativeName>
    <alternativeName>
        <fullName evidence="11">Peptidoglycan glycosyltransferase MtgA</fullName>
        <shortName evidence="11">PGT</shortName>
    </alternativeName>
</protein>
<evidence type="ECO:0000313" key="13">
    <source>
        <dbReference type="EMBL" id="WRS38981.1"/>
    </source>
</evidence>
<keyword evidence="8 11" id="KW-1133">Transmembrane helix</keyword>
<comment type="catalytic activity">
    <reaction evidence="11">
        <text>[GlcNAc-(1-&gt;4)-Mur2Ac(oyl-L-Ala-gamma-D-Glu-L-Lys-D-Ala-D-Ala)](n)-di-trans,octa-cis-undecaprenyl diphosphate + beta-D-GlcNAc-(1-&gt;4)-Mur2Ac(oyl-L-Ala-gamma-D-Glu-L-Lys-D-Ala-D-Ala)-di-trans,octa-cis-undecaprenyl diphosphate = [GlcNAc-(1-&gt;4)-Mur2Ac(oyl-L-Ala-gamma-D-Glu-L-Lys-D-Ala-D-Ala)](n+1)-di-trans,octa-cis-undecaprenyl diphosphate + di-trans,octa-cis-undecaprenyl diphosphate + H(+)</text>
        <dbReference type="Rhea" id="RHEA:23708"/>
        <dbReference type="Rhea" id="RHEA-COMP:9602"/>
        <dbReference type="Rhea" id="RHEA-COMP:9603"/>
        <dbReference type="ChEBI" id="CHEBI:15378"/>
        <dbReference type="ChEBI" id="CHEBI:58405"/>
        <dbReference type="ChEBI" id="CHEBI:60033"/>
        <dbReference type="ChEBI" id="CHEBI:78435"/>
        <dbReference type="EC" id="2.4.99.28"/>
    </reaction>
</comment>
<evidence type="ECO:0000256" key="6">
    <source>
        <dbReference type="ARBA" id="ARBA00022960"/>
    </source>
</evidence>
<keyword evidence="9 11" id="KW-0472">Membrane</keyword>
<evidence type="ECO:0000259" key="12">
    <source>
        <dbReference type="Pfam" id="PF00912"/>
    </source>
</evidence>
<evidence type="ECO:0000256" key="9">
    <source>
        <dbReference type="ARBA" id="ARBA00023136"/>
    </source>
</evidence>
<sequence length="232" mass="26357">MRKLFGWIGKGIAAAIVLVLLYQAWLFAHVLWWIDHNPGMTSFMEAGLARQQEKNPDAGLRHRWVPYDRISIHLKRAIVAAEDAKFLTHEGFDVEGIQAAVEKNLKKGRLVAGGSTISQQLAKNLFLSGERSFIRKGQEAIITLMIEATWSKRRILEVYLNVIEWGNGIYGAEAAARRYYKVPAAALGPEQAARLAAMVPNPRWYENHRSSRAYQKRVVVISRYMWSAQVPR</sequence>
<proteinExistence type="inferred from homology"/>
<dbReference type="SUPFAM" id="SSF53955">
    <property type="entry name" value="Lysozyme-like"/>
    <property type="match status" value="1"/>
</dbReference>
<evidence type="ECO:0000256" key="4">
    <source>
        <dbReference type="ARBA" id="ARBA00022679"/>
    </source>
</evidence>
<dbReference type="RefSeq" id="WP_324779513.1">
    <property type="nucleotide sequence ID" value="NZ_CP141769.1"/>
</dbReference>
<evidence type="ECO:0000256" key="8">
    <source>
        <dbReference type="ARBA" id="ARBA00022989"/>
    </source>
</evidence>
<keyword evidence="3 11" id="KW-0328">Glycosyltransferase</keyword>
<keyword evidence="14" id="KW-1185">Reference proteome</keyword>
<comment type="function">
    <text evidence="11">Peptidoglycan polymerase that catalyzes glycan chain elongation from lipid-linked precursors.</text>
</comment>
<feature type="transmembrane region" description="Helical" evidence="11">
    <location>
        <begin position="12"/>
        <end position="34"/>
    </location>
</feature>
<dbReference type="InterPro" id="IPR023346">
    <property type="entry name" value="Lysozyme-like_dom_sf"/>
</dbReference>
<evidence type="ECO:0000256" key="1">
    <source>
        <dbReference type="ARBA" id="ARBA00022475"/>
    </source>
</evidence>
<evidence type="ECO:0000256" key="10">
    <source>
        <dbReference type="ARBA" id="ARBA00023316"/>
    </source>
</evidence>
<dbReference type="PANTHER" id="PTHR30400">
    <property type="entry name" value="MONOFUNCTIONAL BIOSYNTHETIC PEPTIDOGLYCAN TRANSGLYCOSYLASE"/>
    <property type="match status" value="1"/>
</dbReference>
<accession>A0ABZ1CJE0</accession>
<dbReference type="InterPro" id="IPR036950">
    <property type="entry name" value="PBP_transglycosylase"/>
</dbReference>
<gene>
    <name evidence="11 13" type="primary">mtgA</name>
    <name evidence="13" type="ORF">VA613_13365</name>
</gene>
<dbReference type="HAMAP" id="MF_00766">
    <property type="entry name" value="PGT_MtgA"/>
    <property type="match status" value="1"/>
</dbReference>
<evidence type="ECO:0000256" key="5">
    <source>
        <dbReference type="ARBA" id="ARBA00022692"/>
    </source>
</evidence>
<comment type="pathway">
    <text evidence="11">Cell wall biogenesis; peptidoglycan biosynthesis.</text>
</comment>
<feature type="domain" description="Glycosyl transferase family 51" evidence="12">
    <location>
        <begin position="60"/>
        <end position="222"/>
    </location>
</feature>
<keyword evidence="4 11" id="KW-0808">Transferase</keyword>
<comment type="similarity">
    <text evidence="11">Belongs to the glycosyltransferase 51 family.</text>
</comment>
<keyword evidence="7 11" id="KW-0573">Peptidoglycan synthesis</keyword>
<dbReference type="InterPro" id="IPR011812">
    <property type="entry name" value="Pep_trsgly"/>
</dbReference>
<name>A0ABZ1CJE0_9PROT</name>
<dbReference type="InterPro" id="IPR001264">
    <property type="entry name" value="Glyco_trans_51"/>
</dbReference>
<keyword evidence="10 11" id="KW-0961">Cell wall biogenesis/degradation</keyword>
<dbReference type="EMBL" id="CP141769">
    <property type="protein sequence ID" value="WRS38981.1"/>
    <property type="molecule type" value="Genomic_DNA"/>
</dbReference>
<dbReference type="GO" id="GO:0016757">
    <property type="term" value="F:glycosyltransferase activity"/>
    <property type="evidence" value="ECO:0007669"/>
    <property type="project" value="UniProtKB-KW"/>
</dbReference>
<evidence type="ECO:0000256" key="11">
    <source>
        <dbReference type="HAMAP-Rule" id="MF_00766"/>
    </source>
</evidence>
<keyword evidence="1 11" id="KW-1003">Cell membrane</keyword>
<dbReference type="Pfam" id="PF00912">
    <property type="entry name" value="Transgly"/>
    <property type="match status" value="1"/>
</dbReference>
<evidence type="ECO:0000313" key="14">
    <source>
        <dbReference type="Proteomes" id="UP001334732"/>
    </source>
</evidence>
<organism evidence="13 14">
    <name type="scientific">Thiobacillus sedimenti</name>
    <dbReference type="NCBI Taxonomy" id="3110231"/>
    <lineage>
        <taxon>Bacteria</taxon>
        <taxon>Pseudomonadati</taxon>
        <taxon>Pseudomonadota</taxon>
        <taxon>Betaproteobacteria</taxon>
        <taxon>Nitrosomonadales</taxon>
        <taxon>Thiobacillaceae</taxon>
        <taxon>Thiobacillus</taxon>
    </lineage>
</organism>
<keyword evidence="6 11" id="KW-0133">Cell shape</keyword>
<dbReference type="Gene3D" id="1.10.3810.10">
    <property type="entry name" value="Biosynthetic peptidoglycan transglycosylase-like"/>
    <property type="match status" value="1"/>
</dbReference>
<keyword evidence="5 11" id="KW-0812">Transmembrane</keyword>
<dbReference type="PANTHER" id="PTHR30400:SF0">
    <property type="entry name" value="BIOSYNTHETIC PEPTIDOGLYCAN TRANSGLYCOSYLASE"/>
    <property type="match status" value="1"/>
</dbReference>